<sequence length="965" mass="110289">MHIPPGTKETEHSEPNNDSPSANGAKVEREEKKGAQTRDRQLRTVWDRRKQSKSEKDQSLQPKEDECQEDQEWVSKLLQGRGELEKGSDCRKTPSSILSSLLDDDVRRMSDAEFLETARYLISYPRLRMPVLLSKLLLTADKRFQKYKTRDDILDEAESASYCRSDVERWEWIVQARNSDIMVERFVSSGVRHPIPLLSLVLRPNATFTERASLASLMQYVAKWYGRDDSHLGRRGDPRAFMIPVRRLAFHCCRVWPDLIPVLAKVIEGHIRTTIPSLLPKDKVFAKQNEAYNQALQMFAAAPDHSGRQYMAFIWEAQRTLLRMSGELEQPLMLERKSFEAIRVTLVGLEKTAQERDEALRHGKTWPPFKVIRDGIDEEKDPGDDYTRAVKAGLTMQEAGYSRKLVDDVIDILAGWAPDRTPTIQTRANLSKFVRSSEVKIGPENVWATEIRTTRNAHEAWMVFQRQPESCRRSPQVYGELFAKLTATLPQNENYLPGDGRHVVEVHIPNLSDFEKARAQPPTVEQLYDKMRDDKVRLHGHSLAVLLRTASHFAPFHMYLQDSALDKDIVRWFSERSDKDVSKIFNRVPFGVFQAYISLLCQIHPTALAHTRPSTDDTRITEAIRLVEEYSELVQKRSRQHMNVRPLWNLLLHRLSSPRGLYFSGHPPSERGYATFLLYCDVLSAARKVCAMDCDMFFFTARAVSNGMRAHFAQHIRPPVPDPEEPLEVEAENEVEEDYPAEGGNPDANVEVKIKRRPKVEEFERPVILDIAKELRRGQAYANGDAIIREGSLEGGEIHFSTLIGPMARYLASTFDQLISPVPPLLGPGGEDLSMPKTYGQPRGTEAHVYMQALAHLLDYKGMLRLLQWIAPQWARSGESEWSPAVEKNRYHLRRAICAFRALAEKYVPEEKLAPIRGELELMDGWPGQDEVIGYLQVNWASEELCKAAAELGFEQVAGPEYWGE</sequence>
<evidence type="ECO:0000313" key="3">
    <source>
        <dbReference type="Proteomes" id="UP000233524"/>
    </source>
</evidence>
<comment type="caution">
    <text evidence="2">The sequence shown here is derived from an EMBL/GenBank/DDBJ whole genome shotgun (WGS) entry which is preliminary data.</text>
</comment>
<dbReference type="OrthoDB" id="5376140at2759"/>
<dbReference type="EMBL" id="NLAX01000008">
    <property type="protein sequence ID" value="PKS11218.1"/>
    <property type="molecule type" value="Genomic_DNA"/>
</dbReference>
<dbReference type="InParanoid" id="A0A2N3NFL0"/>
<dbReference type="AlphaFoldDB" id="A0A2N3NFL0"/>
<proteinExistence type="predicted"/>
<keyword evidence="3" id="KW-1185">Reference proteome</keyword>
<evidence type="ECO:0000313" key="2">
    <source>
        <dbReference type="EMBL" id="PKS11218.1"/>
    </source>
</evidence>
<organism evidence="2 3">
    <name type="scientific">Lomentospora prolificans</name>
    <dbReference type="NCBI Taxonomy" id="41688"/>
    <lineage>
        <taxon>Eukaryota</taxon>
        <taxon>Fungi</taxon>
        <taxon>Dikarya</taxon>
        <taxon>Ascomycota</taxon>
        <taxon>Pezizomycotina</taxon>
        <taxon>Sordariomycetes</taxon>
        <taxon>Hypocreomycetidae</taxon>
        <taxon>Microascales</taxon>
        <taxon>Microascaceae</taxon>
        <taxon>Lomentospora</taxon>
    </lineage>
</organism>
<evidence type="ECO:0000256" key="1">
    <source>
        <dbReference type="SAM" id="MobiDB-lite"/>
    </source>
</evidence>
<gene>
    <name evidence="2" type="ORF">jhhlp_002979</name>
</gene>
<reference evidence="2 3" key="1">
    <citation type="journal article" date="2017" name="G3 (Bethesda)">
        <title>First Draft Genome Sequence of the Pathogenic Fungus Lomentospora prolificans (Formerly Scedosporium prolificans).</title>
        <authorList>
            <person name="Luo R."/>
            <person name="Zimin A."/>
            <person name="Workman R."/>
            <person name="Fan Y."/>
            <person name="Pertea G."/>
            <person name="Grossman N."/>
            <person name="Wear M.P."/>
            <person name="Jia B."/>
            <person name="Miller H."/>
            <person name="Casadevall A."/>
            <person name="Timp W."/>
            <person name="Zhang S.X."/>
            <person name="Salzberg S.L."/>
        </authorList>
    </citation>
    <scope>NUCLEOTIDE SEQUENCE [LARGE SCALE GENOMIC DNA]</scope>
    <source>
        <strain evidence="2 3">JHH-5317</strain>
    </source>
</reference>
<dbReference type="STRING" id="41688.A0A2N3NFL0"/>
<protein>
    <submittedName>
        <fullName evidence="2">Uncharacterized protein</fullName>
    </submittedName>
</protein>
<feature type="region of interest" description="Disordered" evidence="1">
    <location>
        <begin position="1"/>
        <end position="71"/>
    </location>
</feature>
<feature type="compositionally biased region" description="Basic and acidic residues" evidence="1">
    <location>
        <begin position="26"/>
        <end position="65"/>
    </location>
</feature>
<dbReference type="Proteomes" id="UP000233524">
    <property type="component" value="Unassembled WGS sequence"/>
</dbReference>
<name>A0A2N3NFL0_9PEZI</name>
<accession>A0A2N3NFL0</accession>
<dbReference type="VEuPathDB" id="FungiDB:jhhlp_002979"/>